<evidence type="ECO:0000313" key="1">
    <source>
        <dbReference type="EMBL" id="KGM87439.1"/>
    </source>
</evidence>
<evidence type="ECO:0000313" key="2">
    <source>
        <dbReference type="Proteomes" id="UP000030021"/>
    </source>
</evidence>
<dbReference type="HOGENOM" id="CLU_2467080_0_0_5"/>
<dbReference type="PATRIC" id="fig|1288298.3.peg.2772"/>
<proteinExistence type="predicted"/>
<reference evidence="1 2" key="1">
    <citation type="submission" date="2013-01" db="EMBL/GenBank/DDBJ databases">
        <authorList>
            <person name="Fiebig A."/>
            <person name="Goeker M."/>
            <person name="Klenk H.-P.P."/>
        </authorList>
    </citation>
    <scope>NUCLEOTIDE SEQUENCE [LARGE SCALE GENOMIC DNA]</scope>
    <source>
        <strain evidence="1 2">DSM 17069</strain>
    </source>
</reference>
<comment type="caution">
    <text evidence="1">The sequence shown here is derived from an EMBL/GenBank/DDBJ whole genome shotgun (WGS) entry which is preliminary data.</text>
</comment>
<dbReference type="Proteomes" id="UP000030021">
    <property type="component" value="Unassembled WGS sequence"/>
</dbReference>
<protein>
    <submittedName>
        <fullName evidence="1">Uncharacterized protein</fullName>
    </submittedName>
</protein>
<name>A0A0A0HLC0_9RHOB</name>
<dbReference type="RefSeq" id="WP_146005693.1">
    <property type="nucleotide sequence ID" value="NZ_KN293981.1"/>
</dbReference>
<accession>A0A0A0HLC0</accession>
<sequence length="88" mass="9722">MGRSGRQIYWTSGPSRHLKLGAQSVELKYVPSWQLPAPNSRAGHTFRALACFGKFEAAQALTRIKAMSNEEEQRELLSLCADLDGQGT</sequence>
<dbReference type="OrthoDB" id="583588at2"/>
<dbReference type="AlphaFoldDB" id="A0A0A0HLC0"/>
<dbReference type="EMBL" id="AONH01000014">
    <property type="protein sequence ID" value="KGM87439.1"/>
    <property type="molecule type" value="Genomic_DNA"/>
</dbReference>
<organism evidence="1 2">
    <name type="scientific">Roseovarius mucosus DSM 17069</name>
    <dbReference type="NCBI Taxonomy" id="1288298"/>
    <lineage>
        <taxon>Bacteria</taxon>
        <taxon>Pseudomonadati</taxon>
        <taxon>Pseudomonadota</taxon>
        <taxon>Alphaproteobacteria</taxon>
        <taxon>Rhodobacterales</taxon>
        <taxon>Roseobacteraceae</taxon>
        <taxon>Roseovarius</taxon>
    </lineage>
</organism>
<gene>
    <name evidence="1" type="ORF">rosmuc_02753</name>
</gene>